<keyword evidence="3" id="KW-1185">Reference proteome</keyword>
<organism evidence="2 3">
    <name type="scientific">Acinetobacter phage KARL-1</name>
    <dbReference type="NCBI Taxonomy" id="2301662"/>
    <lineage>
        <taxon>Viruses</taxon>
        <taxon>Duplodnaviria</taxon>
        <taxon>Heunggongvirae</taxon>
        <taxon>Uroviricota</taxon>
        <taxon>Caudoviricetes</taxon>
        <taxon>Pantevenvirales</taxon>
        <taxon>Straboviridae</taxon>
        <taxon>Twarogvirinae</taxon>
        <taxon>Lazarusvirus</taxon>
        <taxon>Lazarusvirus karl</taxon>
    </lineage>
</organism>
<proteinExistence type="predicted"/>
<feature type="domain" description="DUF7487" evidence="1">
    <location>
        <begin position="109"/>
        <end position="192"/>
    </location>
</feature>
<dbReference type="Pfam" id="PF24308">
    <property type="entry name" value="DUF7487"/>
    <property type="match status" value="2"/>
</dbReference>
<evidence type="ECO:0000259" key="1">
    <source>
        <dbReference type="Pfam" id="PF24308"/>
    </source>
</evidence>
<name>A0A385IIF7_9CAUD</name>
<gene>
    <name evidence="2" type="ORF">KARL1_59</name>
</gene>
<evidence type="ECO:0000313" key="3">
    <source>
        <dbReference type="Proteomes" id="UP000277855"/>
    </source>
</evidence>
<sequence>MFTYKLKWSKTGVYYFGARTRKGSVPSDLWTVYFTSSKYVKEYVKLHGDPDVIRVTRTFSSPEECFAWERRLLTRVNAKRNPLMLNRSNGFGDKHNYKDGFQTPETQTKVSNTLLIKYGGRASGSSVIKNKVFETNLAKYGEISTLNTPKVKEARQAANIKKWGTANPFSSRKWIESRTNPMHVEKHRAHHKEVMSNKDWTDRNNVTAELMYEKYGVQYYYQSDEFKSKYKATMLEKYGVDHYSKTSEYKEKMLKHHKPCPFRCKDGKSFDKGNFTIHMTRKHNWSKEQVQDYYANQSN</sequence>
<evidence type="ECO:0000313" key="2">
    <source>
        <dbReference type="EMBL" id="AXY82678.1"/>
    </source>
</evidence>
<dbReference type="Proteomes" id="UP000277855">
    <property type="component" value="Segment"/>
</dbReference>
<feature type="domain" description="DUF7487" evidence="1">
    <location>
        <begin position="198"/>
        <end position="255"/>
    </location>
</feature>
<dbReference type="InterPro" id="IPR055910">
    <property type="entry name" value="DUF7487"/>
</dbReference>
<accession>A0A385IIF7</accession>
<dbReference type="EMBL" id="MH713599">
    <property type="protein sequence ID" value="AXY82678.1"/>
    <property type="molecule type" value="Genomic_DNA"/>
</dbReference>
<protein>
    <recommendedName>
        <fullName evidence="1">DUF7487 domain-containing protein</fullName>
    </recommendedName>
</protein>
<reference evidence="2 3" key="1">
    <citation type="journal article" date="2018" name="Sci. Rep.">
        <title>Enhanced antibacterial effect of the novel T4-like bacteriophage KARL-1 in combination with antibiotics against multi-drug resistant Acinetobacter baumannii.</title>
        <authorList>
            <person name="Jansen M."/>
            <person name="Wahida A."/>
            <person name="Latz S."/>
            <person name="Kruttgen A."/>
            <person name="Hafner H."/>
            <person name="Buhl E.M."/>
            <person name="Ritter K."/>
            <person name="Horz H.P."/>
        </authorList>
    </citation>
    <scope>NUCLEOTIDE SEQUENCE [LARGE SCALE GENOMIC DNA]</scope>
</reference>